<proteinExistence type="predicted"/>
<dbReference type="RefSeq" id="WP_137628373.1">
    <property type="nucleotide sequence ID" value="NZ_BJDJ01000008.1"/>
</dbReference>
<protein>
    <submittedName>
        <fullName evidence="2">Uncharacterized protein</fullName>
    </submittedName>
</protein>
<dbReference type="EMBL" id="JBHSSC010000016">
    <property type="protein sequence ID" value="MFC6180760.1"/>
    <property type="molecule type" value="Genomic_DNA"/>
</dbReference>
<feature type="chain" id="PRO_5045771550" evidence="1">
    <location>
        <begin position="33"/>
        <end position="179"/>
    </location>
</feature>
<feature type="signal peptide" evidence="1">
    <location>
        <begin position="1"/>
        <end position="32"/>
    </location>
</feature>
<sequence length="179" mass="20502">MMNRRLLVTLGMITVMATVGVTAPTAAQTAQAATKYTIKAFPKRLRGTWYTYDTYNHKIVKVRITAKKLVSDGYTSRLHSRKVTSYPKQGAKMKHPSWIIGYNFTYKGEKWTQTYGWYQSAGDGEYYRKIDHRINGKKYATLQMAGGAGIWTDGYGYHSKKAAKANGYRWFKGDRHQTF</sequence>
<evidence type="ECO:0000313" key="2">
    <source>
        <dbReference type="EMBL" id="MFC6180760.1"/>
    </source>
</evidence>
<gene>
    <name evidence="2" type="ORF">ACFP5Y_05975</name>
</gene>
<reference evidence="3" key="1">
    <citation type="journal article" date="2019" name="Int. J. Syst. Evol. Microbiol.">
        <title>The Global Catalogue of Microorganisms (GCM) 10K type strain sequencing project: providing services to taxonomists for standard genome sequencing and annotation.</title>
        <authorList>
            <consortium name="The Broad Institute Genomics Platform"/>
            <consortium name="The Broad Institute Genome Sequencing Center for Infectious Disease"/>
            <person name="Wu L."/>
            <person name="Ma J."/>
        </authorList>
    </citation>
    <scope>NUCLEOTIDE SEQUENCE [LARGE SCALE GENOMIC DNA]</scope>
    <source>
        <strain evidence="3">CCM 8933</strain>
    </source>
</reference>
<keyword evidence="1" id="KW-0732">Signal</keyword>
<name>A0ABW1RZ02_9LACO</name>
<keyword evidence="3" id="KW-1185">Reference proteome</keyword>
<organism evidence="2 3">
    <name type="scientific">Lactiplantibacillus daowaiensis</name>
    <dbReference type="NCBI Taxonomy" id="2559918"/>
    <lineage>
        <taxon>Bacteria</taxon>
        <taxon>Bacillati</taxon>
        <taxon>Bacillota</taxon>
        <taxon>Bacilli</taxon>
        <taxon>Lactobacillales</taxon>
        <taxon>Lactobacillaceae</taxon>
        <taxon>Lactiplantibacillus</taxon>
    </lineage>
</organism>
<dbReference type="Proteomes" id="UP001596282">
    <property type="component" value="Unassembled WGS sequence"/>
</dbReference>
<evidence type="ECO:0000313" key="3">
    <source>
        <dbReference type="Proteomes" id="UP001596282"/>
    </source>
</evidence>
<evidence type="ECO:0000256" key="1">
    <source>
        <dbReference type="SAM" id="SignalP"/>
    </source>
</evidence>
<accession>A0ABW1RZ02</accession>
<comment type="caution">
    <text evidence="2">The sequence shown here is derived from an EMBL/GenBank/DDBJ whole genome shotgun (WGS) entry which is preliminary data.</text>
</comment>